<organism evidence="9 10">
    <name type="scientific">Laodelphax striatellus</name>
    <name type="common">Small brown planthopper</name>
    <name type="synonym">Delphax striatella</name>
    <dbReference type="NCBI Taxonomy" id="195883"/>
    <lineage>
        <taxon>Eukaryota</taxon>
        <taxon>Metazoa</taxon>
        <taxon>Ecdysozoa</taxon>
        <taxon>Arthropoda</taxon>
        <taxon>Hexapoda</taxon>
        <taxon>Insecta</taxon>
        <taxon>Pterygota</taxon>
        <taxon>Neoptera</taxon>
        <taxon>Paraneoptera</taxon>
        <taxon>Hemiptera</taxon>
        <taxon>Auchenorrhyncha</taxon>
        <taxon>Fulgoroidea</taxon>
        <taxon>Delphacidae</taxon>
        <taxon>Criomorphinae</taxon>
        <taxon>Laodelphax</taxon>
    </lineage>
</organism>
<keyword evidence="4" id="KW-0833">Ubl conjugation pathway</keyword>
<dbReference type="EMBL" id="QKKF02020956">
    <property type="protein sequence ID" value="RZF38992.1"/>
    <property type="molecule type" value="Genomic_DNA"/>
</dbReference>
<feature type="compositionally biased region" description="Gly residues" evidence="8">
    <location>
        <begin position="585"/>
        <end position="594"/>
    </location>
</feature>
<evidence type="ECO:0000313" key="10">
    <source>
        <dbReference type="Proteomes" id="UP000291343"/>
    </source>
</evidence>
<feature type="repeat" description="TPR" evidence="7">
    <location>
        <begin position="458"/>
        <end position="491"/>
    </location>
</feature>
<accession>A0A482X082</accession>
<keyword evidence="2" id="KW-0677">Repeat</keyword>
<evidence type="ECO:0000256" key="6">
    <source>
        <dbReference type="ARBA" id="ARBA00023306"/>
    </source>
</evidence>
<dbReference type="Proteomes" id="UP000291343">
    <property type="component" value="Unassembled WGS sequence"/>
</dbReference>
<evidence type="ECO:0000256" key="7">
    <source>
        <dbReference type="PROSITE-ProRule" id="PRU00339"/>
    </source>
</evidence>
<evidence type="ECO:0000256" key="4">
    <source>
        <dbReference type="ARBA" id="ARBA00022786"/>
    </source>
</evidence>
<dbReference type="Gene3D" id="1.25.40.10">
    <property type="entry name" value="Tetratricopeptide repeat domain"/>
    <property type="match status" value="1"/>
</dbReference>
<dbReference type="InterPro" id="IPR011990">
    <property type="entry name" value="TPR-like_helical_dom_sf"/>
</dbReference>
<proteinExistence type="predicted"/>
<dbReference type="Pfam" id="PF12895">
    <property type="entry name" value="ANAPC3"/>
    <property type="match status" value="1"/>
</dbReference>
<dbReference type="GO" id="GO:0051301">
    <property type="term" value="P:cell division"/>
    <property type="evidence" value="ECO:0007669"/>
    <property type="project" value="UniProtKB-KW"/>
</dbReference>
<evidence type="ECO:0000256" key="5">
    <source>
        <dbReference type="ARBA" id="ARBA00022803"/>
    </source>
</evidence>
<keyword evidence="1" id="KW-0132">Cell division</keyword>
<evidence type="ECO:0000313" key="9">
    <source>
        <dbReference type="EMBL" id="RZF38992.1"/>
    </source>
</evidence>
<gene>
    <name evidence="9" type="ORF">LSTR_LSTR003735</name>
</gene>
<dbReference type="Pfam" id="PF13424">
    <property type="entry name" value="TPR_12"/>
    <property type="match status" value="1"/>
</dbReference>
<dbReference type="SMART" id="SM00028">
    <property type="entry name" value="TPR"/>
    <property type="match status" value="7"/>
</dbReference>
<feature type="region of interest" description="Disordered" evidence="8">
    <location>
        <begin position="574"/>
        <end position="636"/>
    </location>
</feature>
<dbReference type="STRING" id="195883.A0A482X082"/>
<evidence type="ECO:0000256" key="2">
    <source>
        <dbReference type="ARBA" id="ARBA00022737"/>
    </source>
</evidence>
<dbReference type="InterPro" id="IPR019734">
    <property type="entry name" value="TPR_rpt"/>
</dbReference>
<dbReference type="GO" id="GO:0031145">
    <property type="term" value="P:anaphase-promoting complex-dependent catabolic process"/>
    <property type="evidence" value="ECO:0007669"/>
    <property type="project" value="TreeGrafter"/>
</dbReference>
<protein>
    <submittedName>
        <fullName evidence="9">Uncharacterized protein</fullName>
    </submittedName>
</protein>
<keyword evidence="10" id="KW-1185">Reference proteome</keyword>
<dbReference type="PANTHER" id="PTHR12558">
    <property type="entry name" value="CELL DIVISION CYCLE 16,23,27"/>
    <property type="match status" value="1"/>
</dbReference>
<sequence>MAGENFVFEEETKNIDINIDEYRKLVRTYIDLHLYNSALFWADKVVSLSGGEPSDIYWLAHCMFLMKQYHRASLLIKNKGLDKTNKLCQYLAARCLLEAKELSEALAIVSGGDPNNTSFSAPIMSSPVDESFNMEGTSILSCNLQSALLYLKGQIYEALDNRGLACDCYKQALHEDVHCYNAFEALVKHQMLSASEEKELLESLPRGEDDKLVSYIYESLLNKYQDVPLALPASLHQSLEDNLDMTVAKAERLFYACSYRECFRITEEVLKKDPYHTSCLPIHISCLVELKMTNKLFYLAHDLVDLQPESAVSWFAVGCYYYLIGKSDPARRYLGKATSLDRLFGPAWLAYGHSFASENEHDQAMAAYFKASQLMKGCHLPLLYIGLECGLTNNIDLAEKFFSQAQNIAPDDPFVIHERGVVAFQNRRYNEAEKLFESALAKVRVIYESKKVIAEKWEPLLNNLGHTYRKLHKYEEALDFHKQALMLSPLNPSTLSCIGFVQALLGWNVEAVETFHKALGQRRDNSFSTTMLNYVMEQLMEETPPFAGADSSSQEQLVGDLLNTVGGTSKSFKLKTLDGQSSSGAGAGGSGGAWMGEETPEASRSVPATFVSPSPGQSRSIDEVEMQDSFQDENTS</sequence>
<keyword evidence="5 7" id="KW-0802">TPR repeat</keyword>
<keyword evidence="3" id="KW-0498">Mitosis</keyword>
<evidence type="ECO:0000256" key="1">
    <source>
        <dbReference type="ARBA" id="ARBA00022618"/>
    </source>
</evidence>
<dbReference type="GO" id="GO:0045842">
    <property type="term" value="P:positive regulation of mitotic metaphase/anaphase transition"/>
    <property type="evidence" value="ECO:0007669"/>
    <property type="project" value="TreeGrafter"/>
</dbReference>
<dbReference type="GO" id="GO:0016567">
    <property type="term" value="P:protein ubiquitination"/>
    <property type="evidence" value="ECO:0007669"/>
    <property type="project" value="TreeGrafter"/>
</dbReference>
<keyword evidence="6" id="KW-0131">Cell cycle</keyword>
<evidence type="ECO:0000256" key="3">
    <source>
        <dbReference type="ARBA" id="ARBA00022776"/>
    </source>
</evidence>
<dbReference type="OrthoDB" id="10006270at2759"/>
<evidence type="ECO:0000256" key="8">
    <source>
        <dbReference type="SAM" id="MobiDB-lite"/>
    </source>
</evidence>
<dbReference type="GO" id="GO:0005680">
    <property type="term" value="C:anaphase-promoting complex"/>
    <property type="evidence" value="ECO:0007669"/>
    <property type="project" value="TreeGrafter"/>
</dbReference>
<dbReference type="PROSITE" id="PS50293">
    <property type="entry name" value="TPR_REGION"/>
    <property type="match status" value="1"/>
</dbReference>
<dbReference type="SUPFAM" id="SSF48452">
    <property type="entry name" value="TPR-like"/>
    <property type="match status" value="2"/>
</dbReference>
<dbReference type="SMR" id="A0A482X082"/>
<name>A0A482X082_LAOST</name>
<dbReference type="FunCoup" id="A0A482X082">
    <property type="interactions" value="1923"/>
</dbReference>
<dbReference type="PANTHER" id="PTHR12558:SF9">
    <property type="entry name" value="CELL DIVISION CYCLE PROTEIN 16 HOMOLOG"/>
    <property type="match status" value="1"/>
</dbReference>
<dbReference type="PROSITE" id="PS50005">
    <property type="entry name" value="TPR"/>
    <property type="match status" value="1"/>
</dbReference>
<comment type="caution">
    <text evidence="9">The sequence shown here is derived from an EMBL/GenBank/DDBJ whole genome shotgun (WGS) entry which is preliminary data.</text>
</comment>
<reference evidence="9 10" key="1">
    <citation type="journal article" date="2017" name="Gigascience">
        <title>Genome sequence of the small brown planthopper, Laodelphax striatellus.</title>
        <authorList>
            <person name="Zhu J."/>
            <person name="Jiang F."/>
            <person name="Wang X."/>
            <person name="Yang P."/>
            <person name="Bao Y."/>
            <person name="Zhao W."/>
            <person name="Wang W."/>
            <person name="Lu H."/>
            <person name="Wang Q."/>
            <person name="Cui N."/>
            <person name="Li J."/>
            <person name="Chen X."/>
            <person name="Luo L."/>
            <person name="Yu J."/>
            <person name="Kang L."/>
            <person name="Cui F."/>
        </authorList>
    </citation>
    <scope>NUCLEOTIDE SEQUENCE [LARGE SCALE GENOMIC DNA]</scope>
    <source>
        <strain evidence="9">Lst14</strain>
    </source>
</reference>
<dbReference type="GO" id="GO:0005737">
    <property type="term" value="C:cytoplasm"/>
    <property type="evidence" value="ECO:0007669"/>
    <property type="project" value="TreeGrafter"/>
</dbReference>
<dbReference type="Pfam" id="PF13181">
    <property type="entry name" value="TPR_8"/>
    <property type="match status" value="1"/>
</dbReference>
<dbReference type="InParanoid" id="A0A482X082"/>
<dbReference type="AlphaFoldDB" id="A0A482X082"/>